<dbReference type="Proteomes" id="UP000494040">
    <property type="component" value="Unassembled WGS sequence"/>
</dbReference>
<evidence type="ECO:0000256" key="1">
    <source>
        <dbReference type="SAM" id="Coils"/>
    </source>
</evidence>
<dbReference type="EnsemblMetazoa" id="XM_014397361.2">
    <property type="protein sequence ID" value="XP_014252847.1"/>
    <property type="gene ID" value="LOC106668515"/>
</dbReference>
<name>A0A8I6RWX7_CIMLE</name>
<evidence type="ECO:0000313" key="2">
    <source>
        <dbReference type="EnsemblMetazoa" id="XP_014252847.1"/>
    </source>
</evidence>
<dbReference type="RefSeq" id="XP_014252847.1">
    <property type="nucleotide sequence ID" value="XM_014397361.2"/>
</dbReference>
<protein>
    <submittedName>
        <fullName evidence="2">Uncharacterized protein</fullName>
    </submittedName>
</protein>
<feature type="coiled-coil region" evidence="1">
    <location>
        <begin position="608"/>
        <end position="701"/>
    </location>
</feature>
<dbReference type="GeneID" id="106668515"/>
<feature type="coiled-coil region" evidence="1">
    <location>
        <begin position="413"/>
        <end position="461"/>
    </location>
</feature>
<dbReference type="Gene3D" id="1.10.287.1490">
    <property type="match status" value="1"/>
</dbReference>
<evidence type="ECO:0000313" key="3">
    <source>
        <dbReference type="Proteomes" id="UP000494040"/>
    </source>
</evidence>
<dbReference type="KEGG" id="clec:106668515"/>
<feature type="coiled-coil region" evidence="1">
    <location>
        <begin position="510"/>
        <end position="579"/>
    </location>
</feature>
<keyword evidence="3" id="KW-1185">Reference proteome</keyword>
<sequence>MKLENWENIVFSWMNSWSFTKEPVNDIGSVLNNEFYLQLFKELGKEEYYQDDKPLSKSVEEYLKDEYQGFEVTSNPWSDVETILVTSLVLFSASLKSHNLRTPLFQLPRTTQLSIQAFFQKLISKPTQEVNNEILLEVINDISDDENDVLDSLPKTPILRFKSNLQETPEWKRHESAKVKSLECKLDLVEWEKQHLQEEVELLKKDLDDLRKKYNVKEQDVLKLESELYICKSKDEDTIEANAVMVKAKHEENRLKAQICDMEKAMETIRTDLYRALTSNSTLESQLERSEEREEESEKNCMQLESKVEMLTLYVQELESMVSNLKQTTKEQSELLLEKTSYKTLNESLASIEADGETLATVVEMKYLEAESQLCSLRAELRECVEEKEELVKTVEYLQKVINSREDEDKEEFIRLKTKLMETSNSLEEQREENEFLMLSLEEKKSENEQLIKDLEILKGSEVISNEVDFKSSSDSGIKTDMLHDEPNKEKLQSEITHLNSLLDGKQCVLEETKGYINKLKREISRSDRELSSLMEDLSLTKSKLSKAQQKVCELNKELMEKNMEISQLNGEISKCKAENSMIKGRIRSVELEAENLKGDLRVKDTTVLALEQNLNMHDHEKAILERRICFLKADADQVNQMKSEIQMLKKEIAKLGEDLSSQRTEKEQLKVQIEEKEKSCKFMENKLASLETEMQNKYEEALQNATSEYAIKINHLKKKMIKDKTHIEELSSELWETCDRYLLASQESKALRGQLQRTRAALELLTNTQPMTSQRSNPCLWLEEENFDERLTYTREIWGRRYSFTSNKGVIDNDQEHIDDDEVFNDACLEDLKAGVCRLPTNPLPLASRASYPVPRTSEMSMGKTSDRQSLLINEKPKKIKTGISYSRPGPPTPVRNRLSLQGLDRMEKVVNENEKIMRESQGPLSFSRFFNKRNQNKIKPVQVSPKVRRKSFFQRKFGSNRENIPPN</sequence>
<accession>A0A8I6RWX7</accession>
<dbReference type="AlphaFoldDB" id="A0A8I6RWX7"/>
<reference evidence="2" key="1">
    <citation type="submission" date="2022-01" db="UniProtKB">
        <authorList>
            <consortium name="EnsemblMetazoa"/>
        </authorList>
    </citation>
    <scope>IDENTIFICATION</scope>
</reference>
<dbReference type="OrthoDB" id="2436455at2759"/>
<keyword evidence="1" id="KW-0175">Coiled coil</keyword>
<organism evidence="2 3">
    <name type="scientific">Cimex lectularius</name>
    <name type="common">Bed bug</name>
    <name type="synonym">Acanthia lectularia</name>
    <dbReference type="NCBI Taxonomy" id="79782"/>
    <lineage>
        <taxon>Eukaryota</taxon>
        <taxon>Metazoa</taxon>
        <taxon>Ecdysozoa</taxon>
        <taxon>Arthropoda</taxon>
        <taxon>Hexapoda</taxon>
        <taxon>Insecta</taxon>
        <taxon>Pterygota</taxon>
        <taxon>Neoptera</taxon>
        <taxon>Paraneoptera</taxon>
        <taxon>Hemiptera</taxon>
        <taxon>Heteroptera</taxon>
        <taxon>Panheteroptera</taxon>
        <taxon>Cimicomorpha</taxon>
        <taxon>Cimicidae</taxon>
        <taxon>Cimex</taxon>
    </lineage>
</organism>
<dbReference type="OMA" id="QLEICEA"/>
<feature type="coiled-coil region" evidence="1">
    <location>
        <begin position="179"/>
        <end position="227"/>
    </location>
</feature>
<feature type="coiled-coil region" evidence="1">
    <location>
        <begin position="280"/>
        <end position="335"/>
    </location>
</feature>
<proteinExistence type="predicted"/>